<keyword evidence="1" id="KW-0472">Membrane</keyword>
<dbReference type="AlphaFoldDB" id="A0A7W9WDK2"/>
<comment type="caution">
    <text evidence="3">The sequence shown here is derived from an EMBL/GenBank/DDBJ whole genome shotgun (WGS) entry which is preliminary data.</text>
</comment>
<sequence>MVLVKLSAGLLLNQPTEPKLLFAMKKVSLLLALVMFFSAIATSFAQDRKISSHAKGAVIGGLGGAAAGAIINKKNRVVGGAVGGAAGAGLGYVIGKNADNKRKAEAARVAAARRAEQRRAAAYRAGLAQGAAKAKANNTALAAAAVPAAAAAPVMMNSFGAPAGAPAALSMSSAYLPNNNYGARDAAYPTSEVRRKSW</sequence>
<name>A0A7W9WDK2_9BACT</name>
<keyword evidence="1" id="KW-0812">Transmembrane</keyword>
<accession>A0A7W9WDK2</accession>
<reference evidence="3 4" key="1">
    <citation type="submission" date="2020-08" db="EMBL/GenBank/DDBJ databases">
        <title>Genomic Encyclopedia of Type Strains, Phase IV (KMG-IV): sequencing the most valuable type-strain genomes for metagenomic binning, comparative biology and taxonomic classification.</title>
        <authorList>
            <person name="Goeker M."/>
        </authorList>
    </citation>
    <scope>NUCLEOTIDE SEQUENCE [LARGE SCALE GENOMIC DNA]</scope>
    <source>
        <strain evidence="3 4">DSM 26718</strain>
    </source>
</reference>
<evidence type="ECO:0000256" key="1">
    <source>
        <dbReference type="SAM" id="Phobius"/>
    </source>
</evidence>
<dbReference type="InterPro" id="IPR027367">
    <property type="entry name" value="Gly-zipper_YMGG"/>
</dbReference>
<gene>
    <name evidence="3" type="ORF">HNQ93_003345</name>
</gene>
<keyword evidence="1" id="KW-1133">Transmembrane helix</keyword>
<feature type="domain" description="YMGG-like Gly-zipper" evidence="2">
    <location>
        <begin position="52"/>
        <end position="96"/>
    </location>
</feature>
<dbReference type="Pfam" id="PF13441">
    <property type="entry name" value="Gly-zipper_YMGG"/>
    <property type="match status" value="1"/>
</dbReference>
<feature type="transmembrane region" description="Helical" evidence="1">
    <location>
        <begin position="77"/>
        <end position="95"/>
    </location>
</feature>
<protein>
    <recommendedName>
        <fullName evidence="2">YMGG-like Gly-zipper domain-containing protein</fullName>
    </recommendedName>
</protein>
<organism evidence="3 4">
    <name type="scientific">Hymenobacter luteus</name>
    <dbReference type="NCBI Taxonomy" id="1411122"/>
    <lineage>
        <taxon>Bacteria</taxon>
        <taxon>Pseudomonadati</taxon>
        <taxon>Bacteroidota</taxon>
        <taxon>Cytophagia</taxon>
        <taxon>Cytophagales</taxon>
        <taxon>Hymenobacteraceae</taxon>
        <taxon>Hymenobacter</taxon>
    </lineage>
</organism>
<evidence type="ECO:0000313" key="3">
    <source>
        <dbReference type="EMBL" id="MBB6060471.1"/>
    </source>
</evidence>
<keyword evidence="4" id="KW-1185">Reference proteome</keyword>
<feature type="transmembrane region" description="Helical" evidence="1">
    <location>
        <begin position="53"/>
        <end position="71"/>
    </location>
</feature>
<proteinExistence type="predicted"/>
<dbReference type="EMBL" id="JACHGG010000005">
    <property type="protein sequence ID" value="MBB6060471.1"/>
    <property type="molecule type" value="Genomic_DNA"/>
</dbReference>
<evidence type="ECO:0000313" key="4">
    <source>
        <dbReference type="Proteomes" id="UP000532746"/>
    </source>
</evidence>
<evidence type="ECO:0000259" key="2">
    <source>
        <dbReference type="Pfam" id="PF13441"/>
    </source>
</evidence>
<feature type="transmembrane region" description="Helical" evidence="1">
    <location>
        <begin position="20"/>
        <end position="41"/>
    </location>
</feature>
<dbReference type="Proteomes" id="UP000532746">
    <property type="component" value="Unassembled WGS sequence"/>
</dbReference>